<reference evidence="2" key="1">
    <citation type="submission" date="2021-05" db="EMBL/GenBank/DDBJ databases">
        <authorList>
            <person name="Alioto T."/>
            <person name="Alioto T."/>
            <person name="Gomez Garrido J."/>
        </authorList>
    </citation>
    <scope>NUCLEOTIDE SEQUENCE</scope>
</reference>
<evidence type="ECO:0000313" key="2">
    <source>
        <dbReference type="EMBL" id="CAG6570061.1"/>
    </source>
</evidence>
<dbReference type="AlphaFoldDB" id="A0A8D8JJG8"/>
<accession>A0A8D8JJG8</accession>
<feature type="signal peptide" evidence="1">
    <location>
        <begin position="1"/>
        <end position="20"/>
    </location>
</feature>
<name>A0A8D8JJG8_CULPI</name>
<evidence type="ECO:0000256" key="1">
    <source>
        <dbReference type="SAM" id="SignalP"/>
    </source>
</evidence>
<dbReference type="EMBL" id="HBUE01283082">
    <property type="protein sequence ID" value="CAG6570063.1"/>
    <property type="molecule type" value="Transcribed_RNA"/>
</dbReference>
<dbReference type="EMBL" id="HBUE01177544">
    <property type="protein sequence ID" value="CAG6518528.1"/>
    <property type="molecule type" value="Transcribed_RNA"/>
</dbReference>
<feature type="chain" id="PRO_5036261124" evidence="1">
    <location>
        <begin position="21"/>
        <end position="102"/>
    </location>
</feature>
<dbReference type="EMBL" id="HBUE01283081">
    <property type="protein sequence ID" value="CAG6570061.1"/>
    <property type="molecule type" value="Transcribed_RNA"/>
</dbReference>
<organism evidence="2">
    <name type="scientific">Culex pipiens</name>
    <name type="common">House mosquito</name>
    <dbReference type="NCBI Taxonomy" id="7175"/>
    <lineage>
        <taxon>Eukaryota</taxon>
        <taxon>Metazoa</taxon>
        <taxon>Ecdysozoa</taxon>
        <taxon>Arthropoda</taxon>
        <taxon>Hexapoda</taxon>
        <taxon>Insecta</taxon>
        <taxon>Pterygota</taxon>
        <taxon>Neoptera</taxon>
        <taxon>Endopterygota</taxon>
        <taxon>Diptera</taxon>
        <taxon>Nematocera</taxon>
        <taxon>Culicoidea</taxon>
        <taxon>Culicidae</taxon>
        <taxon>Culicinae</taxon>
        <taxon>Culicini</taxon>
        <taxon>Culex</taxon>
        <taxon>Culex</taxon>
    </lineage>
</organism>
<proteinExistence type="predicted"/>
<keyword evidence="1" id="KW-0732">Signal</keyword>
<sequence>MLSAILALFAVSRSWMPACAARPRAKRTRSGARIASLFGASATTRSITAACRCGLSRTIGAHCASRNGPSSAWASKPQEVAPTGRNLSFFVCFFGEWFYFLR</sequence>
<dbReference type="EMBL" id="HBUE01177545">
    <property type="protein sequence ID" value="CAG6518530.1"/>
    <property type="molecule type" value="Transcribed_RNA"/>
</dbReference>
<protein>
    <submittedName>
        <fullName evidence="2">(northern house mosquito) hypothetical protein</fullName>
    </submittedName>
</protein>